<dbReference type="InterPro" id="IPR006558">
    <property type="entry name" value="LamG-like"/>
</dbReference>
<evidence type="ECO:0000313" key="6">
    <source>
        <dbReference type="Proteomes" id="UP001159427"/>
    </source>
</evidence>
<feature type="domain" description="C-type lectin" evidence="3">
    <location>
        <begin position="757"/>
        <end position="822"/>
    </location>
</feature>
<feature type="domain" description="C-type lectin" evidence="3">
    <location>
        <begin position="393"/>
        <end position="456"/>
    </location>
</feature>
<dbReference type="PROSITE" id="PS00615">
    <property type="entry name" value="C_TYPE_LECTIN_1"/>
    <property type="match status" value="1"/>
</dbReference>
<dbReference type="InterPro" id="IPR018378">
    <property type="entry name" value="C-type_lectin_CS"/>
</dbReference>
<keyword evidence="6" id="KW-1185">Reference proteome</keyword>
<dbReference type="SMART" id="SM00034">
    <property type="entry name" value="CLECT"/>
    <property type="match status" value="2"/>
</dbReference>
<accession>A0ABN8LIB0</accession>
<dbReference type="PROSITE" id="PS50041">
    <property type="entry name" value="C_TYPE_LECTIN_2"/>
    <property type="match status" value="2"/>
</dbReference>
<dbReference type="Gene3D" id="3.10.100.10">
    <property type="entry name" value="Mannose-Binding Protein A, subunit A"/>
    <property type="match status" value="4"/>
</dbReference>
<dbReference type="CDD" id="cd00037">
    <property type="entry name" value="CLECT"/>
    <property type="match status" value="4"/>
</dbReference>
<reference evidence="5 6" key="1">
    <citation type="submission" date="2022-05" db="EMBL/GenBank/DDBJ databases">
        <authorList>
            <consortium name="Genoscope - CEA"/>
            <person name="William W."/>
        </authorList>
    </citation>
    <scope>NUCLEOTIDE SEQUENCE [LARGE SCALE GENOMIC DNA]</scope>
</reference>
<dbReference type="SUPFAM" id="SSF56436">
    <property type="entry name" value="C-type lectin-like"/>
    <property type="match status" value="2"/>
</dbReference>
<dbReference type="InterPro" id="IPR013320">
    <property type="entry name" value="ConA-like_dom_sf"/>
</dbReference>
<dbReference type="Pfam" id="PF00059">
    <property type="entry name" value="Lectin_C"/>
    <property type="match status" value="2"/>
</dbReference>
<dbReference type="InterPro" id="IPR016187">
    <property type="entry name" value="CTDL_fold"/>
</dbReference>
<dbReference type="InterPro" id="IPR016186">
    <property type="entry name" value="C-type_lectin-like/link_sf"/>
</dbReference>
<gene>
    <name evidence="5" type="ORF">PEVE_00023344</name>
</gene>
<dbReference type="InterPro" id="IPR050111">
    <property type="entry name" value="C-type_lectin/snaclec_domain"/>
</dbReference>
<keyword evidence="2" id="KW-1015">Disulfide bond</keyword>
<organism evidence="5 6">
    <name type="scientific">Porites evermanni</name>
    <dbReference type="NCBI Taxonomy" id="104178"/>
    <lineage>
        <taxon>Eukaryota</taxon>
        <taxon>Metazoa</taxon>
        <taxon>Cnidaria</taxon>
        <taxon>Anthozoa</taxon>
        <taxon>Hexacorallia</taxon>
        <taxon>Scleractinia</taxon>
        <taxon>Fungiina</taxon>
        <taxon>Poritidae</taxon>
        <taxon>Porites</taxon>
    </lineage>
</organism>
<dbReference type="PANTHER" id="PTHR22803">
    <property type="entry name" value="MANNOSE, PHOSPHOLIPASE, LECTIN RECEPTOR RELATED"/>
    <property type="match status" value="1"/>
</dbReference>
<evidence type="ECO:0000313" key="5">
    <source>
        <dbReference type="EMBL" id="CAH3015930.1"/>
    </source>
</evidence>
<feature type="non-terminal residue" evidence="5">
    <location>
        <position position="1"/>
    </location>
</feature>
<dbReference type="SMART" id="SM00560">
    <property type="entry name" value="LamGL"/>
    <property type="match status" value="2"/>
</dbReference>
<sequence>VVLVSPKGELIKMKLHFLFYISLVQSCGRFVFIGEKHIALFGHVIQIMTTPHQELCLYKCLETSQCMSVNKYENESGVFYCELNKSGKESSPNDLKPRPGFVYLQTVEVEHCTDDSLCHHKRALPNGWFQFGSKVYKFFHERKNWKNAEQVCQAEGGNLVSFTSELENKFVFDMFARNTSNDTAAETYNLISHWKLDGTDNDITLENGAKYLNETGRTYLYLNGAGAYATTPARNFREGSFTIACWVKLLNPVTSESAIYSIWPKNDHEKQFLFQASMFGKVGFAAINIDNAFKPLFSAGKPPIGAWFHAAVVWDRATNEVNLYINGTKVGTSVVQEHWYLIDRSHLVHHIGLKADTDQTLHGYLGDLMVLGKALNETGIKRISDDYEKDRGIWIGLHDVTGSGLYRWSDSTDVVYTKWASGQPDRRDNRQECVTIMYDRSGYWEDINCNLQLPFIWHLTLELIPAVCELDVKVQDDCPVDICIHKRALPDGWFQFGTKVYKKFSEKSTWKQAKQICQANGGNLVTIQSESENKFIFEMFVQNKTNTTHDQDQYNMIAHWKLDGTDHDITLVNGAEYVKEDGKNHLYLSGAGAHATTPARNFRDGSFTIASWVKLSQPVNLHSPIYSVWPSSGGQFLFTIQDGRLLFAAVNTDNSLQPLLHTSTPSPVDRWHHVAAVWDRTSDEVYLYLNGTRVATQGVQAHWYIVFNLISTHDIGLKADDGTTLKGFLSDLMVFGEALNEDGIRKILDDYRTDRGVWIGLNDVTGSGSYKWEDNTTLVYTKWANGAPDRRYNIQDCVTIKDDGSGHWEDINCYHHLSFICQKNA</sequence>
<dbReference type="EMBL" id="CALNXI010000031">
    <property type="protein sequence ID" value="CAH3015930.1"/>
    <property type="molecule type" value="Genomic_DNA"/>
</dbReference>
<dbReference type="PROSITE" id="PS50948">
    <property type="entry name" value="PAN"/>
    <property type="match status" value="1"/>
</dbReference>
<name>A0ABN8LIB0_9CNID</name>
<dbReference type="Proteomes" id="UP001159427">
    <property type="component" value="Unassembled WGS sequence"/>
</dbReference>
<feature type="domain" description="Apple" evidence="4">
    <location>
        <begin position="27"/>
        <end position="108"/>
    </location>
</feature>
<dbReference type="Pfam" id="PF13385">
    <property type="entry name" value="Laminin_G_3"/>
    <property type="match status" value="2"/>
</dbReference>
<protein>
    <submittedName>
        <fullName evidence="5">Uncharacterized protein</fullName>
    </submittedName>
</protein>
<evidence type="ECO:0000256" key="2">
    <source>
        <dbReference type="ARBA" id="ARBA00023157"/>
    </source>
</evidence>
<dbReference type="InterPro" id="IPR001304">
    <property type="entry name" value="C-type_lectin-like"/>
</dbReference>
<proteinExistence type="predicted"/>
<dbReference type="SUPFAM" id="SSF49899">
    <property type="entry name" value="Concanavalin A-like lectins/glucanases"/>
    <property type="match status" value="2"/>
</dbReference>
<dbReference type="InterPro" id="IPR003609">
    <property type="entry name" value="Pan_app"/>
</dbReference>
<evidence type="ECO:0000259" key="4">
    <source>
        <dbReference type="PROSITE" id="PS50948"/>
    </source>
</evidence>
<evidence type="ECO:0000256" key="1">
    <source>
        <dbReference type="ARBA" id="ARBA00022729"/>
    </source>
</evidence>
<keyword evidence="1" id="KW-0732">Signal</keyword>
<evidence type="ECO:0000259" key="3">
    <source>
        <dbReference type="PROSITE" id="PS50041"/>
    </source>
</evidence>
<comment type="caution">
    <text evidence="5">The sequence shown here is derived from an EMBL/GenBank/DDBJ whole genome shotgun (WGS) entry which is preliminary data.</text>
</comment>